<proteinExistence type="predicted"/>
<keyword evidence="3" id="KW-1185">Reference proteome</keyword>
<name>A0ABN7X559_GIGMA</name>
<protein>
    <submittedName>
        <fullName evidence="2">18205_t:CDS:1</fullName>
    </submittedName>
</protein>
<dbReference type="EMBL" id="CAJVQB010091658">
    <property type="protein sequence ID" value="CAG8848361.1"/>
    <property type="molecule type" value="Genomic_DNA"/>
</dbReference>
<accession>A0ABN7X559</accession>
<comment type="caution">
    <text evidence="2">The sequence shown here is derived from an EMBL/GenBank/DDBJ whole genome shotgun (WGS) entry which is preliminary data.</text>
</comment>
<feature type="region of interest" description="Disordered" evidence="1">
    <location>
        <begin position="1"/>
        <end position="28"/>
    </location>
</feature>
<evidence type="ECO:0000313" key="2">
    <source>
        <dbReference type="EMBL" id="CAG8848361.1"/>
    </source>
</evidence>
<feature type="region of interest" description="Disordered" evidence="1">
    <location>
        <begin position="113"/>
        <end position="144"/>
    </location>
</feature>
<reference evidence="2 3" key="1">
    <citation type="submission" date="2021-06" db="EMBL/GenBank/DDBJ databases">
        <authorList>
            <person name="Kallberg Y."/>
            <person name="Tangrot J."/>
            <person name="Rosling A."/>
        </authorList>
    </citation>
    <scope>NUCLEOTIDE SEQUENCE [LARGE SCALE GENOMIC DNA]</scope>
    <source>
        <strain evidence="2 3">120-4 pot B 10/14</strain>
    </source>
</reference>
<gene>
    <name evidence="2" type="ORF">GMARGA_LOCUS39143</name>
</gene>
<dbReference type="Proteomes" id="UP000789901">
    <property type="component" value="Unassembled WGS sequence"/>
</dbReference>
<evidence type="ECO:0000313" key="3">
    <source>
        <dbReference type="Proteomes" id="UP000789901"/>
    </source>
</evidence>
<evidence type="ECO:0000256" key="1">
    <source>
        <dbReference type="SAM" id="MobiDB-lite"/>
    </source>
</evidence>
<organism evidence="2 3">
    <name type="scientific">Gigaspora margarita</name>
    <dbReference type="NCBI Taxonomy" id="4874"/>
    <lineage>
        <taxon>Eukaryota</taxon>
        <taxon>Fungi</taxon>
        <taxon>Fungi incertae sedis</taxon>
        <taxon>Mucoromycota</taxon>
        <taxon>Glomeromycotina</taxon>
        <taxon>Glomeromycetes</taxon>
        <taxon>Diversisporales</taxon>
        <taxon>Gigasporaceae</taxon>
        <taxon>Gigaspora</taxon>
    </lineage>
</organism>
<feature type="non-terminal residue" evidence="2">
    <location>
        <position position="1"/>
    </location>
</feature>
<sequence>EGTGGILSRGSPDPVITEITESGDSDSHRFSDSCPKSYFLANRKVLNTLNTLIDTLFQQKFTRYSLNMAFNKTQNRNMELTEQTNETNDIDARRSDGNKADLIERLTLASGLAQPQQNGLSESMEGEAFENVHGEEENNQEGGFTLQKSIFEYVSK</sequence>